<protein>
    <submittedName>
        <fullName evidence="1">DUF4948 family protein</fullName>
    </submittedName>
</protein>
<reference evidence="1" key="2">
    <citation type="submission" date="2024-05" db="EMBL/GenBank/DDBJ databases">
        <title>Identification and characterization of horizontal gene transfer across gut microbiota members of farm animals based on homology search.</title>
        <authorList>
            <person name="Schwarzerova J."/>
            <person name="Nykrynova M."/>
            <person name="Jureckova K."/>
            <person name="Cejkova D."/>
            <person name="Rychlik I."/>
        </authorList>
    </citation>
    <scope>NUCLEOTIDE SEQUENCE</scope>
    <source>
        <strain evidence="1">84_SSukc20</strain>
    </source>
</reference>
<sequence>MLSAVLLMAGCGNPPMPPSDAEMTRHFLAHETAFDGIREVIARCPYGDYYPPYDMQDTACLRGVSMEDRHTLDSLLEAIACERVFYFGKEAMKESGWNGYDTTYTSFTIPYFSHGYSIGGTSKDFVYDSGLKNNPAYQVTEHGDLNGIYRRTYNDTTLYKRIKGDWYIRLEHDN</sequence>
<keyword evidence="2" id="KW-1185">Reference proteome</keyword>
<gene>
    <name evidence="1" type="ORF">QVO10_11635</name>
</gene>
<organism evidence="1 2">
    <name type="scientific">Bacteroides gallinaceum</name>
    <dbReference type="NCBI Taxonomy" id="1462571"/>
    <lineage>
        <taxon>Bacteria</taxon>
        <taxon>Pseudomonadati</taxon>
        <taxon>Bacteroidota</taxon>
        <taxon>Bacteroidia</taxon>
        <taxon>Bacteroidales</taxon>
        <taxon>Bacteroidaceae</taxon>
        <taxon>Bacteroides</taxon>
    </lineage>
</organism>
<reference evidence="1" key="1">
    <citation type="submission" date="2023-06" db="EMBL/GenBank/DDBJ databases">
        <authorList>
            <person name="Zeman M."/>
            <person name="Kubasova T."/>
            <person name="Jahodarova E."/>
            <person name="Nykrynova M."/>
            <person name="Rychlik I."/>
        </authorList>
    </citation>
    <scope>NUCLEOTIDE SEQUENCE</scope>
    <source>
        <strain evidence="1">84_SSukc20</strain>
    </source>
</reference>
<dbReference type="EMBL" id="JAUEII010000026">
    <property type="protein sequence ID" value="MDN0050028.1"/>
    <property type="molecule type" value="Genomic_DNA"/>
</dbReference>
<name>A0ABT7X817_9BACE</name>
<evidence type="ECO:0000313" key="1">
    <source>
        <dbReference type="EMBL" id="MDN0050028.1"/>
    </source>
</evidence>
<dbReference type="Pfam" id="PF16306">
    <property type="entry name" value="DUF4948"/>
    <property type="match status" value="1"/>
</dbReference>
<accession>A0ABT7X817</accession>
<dbReference type="Proteomes" id="UP001167871">
    <property type="component" value="Unassembled WGS sequence"/>
</dbReference>
<proteinExistence type="predicted"/>
<dbReference type="InterPro" id="IPR032541">
    <property type="entry name" value="DUF4948"/>
</dbReference>
<evidence type="ECO:0000313" key="2">
    <source>
        <dbReference type="Proteomes" id="UP001167871"/>
    </source>
</evidence>
<comment type="caution">
    <text evidence="1">The sequence shown here is derived from an EMBL/GenBank/DDBJ whole genome shotgun (WGS) entry which is preliminary data.</text>
</comment>